<sequence length="436" mass="49095">MAITTAYSSVSLSCYPSNSSPNKPPFNIHNISPSPSKNNSIKLVPIAAALATLITSADEEVLPLTNSSASSAAVSLSGETERFLAFRQSDYDVEMDWRDGISVRRRRRRKRRKQESENLEDDRREISNLSSKPKKSGQYLTSKAEAEYSFCLKEEERVEALRKKVEITKGNVLTLSQWAKVAGMSRINLDKILCNGREAQERIIKCYRRLVISVAASYQGKGLSMQDLIQEGNLGLLHGAKKFNPQKGYKLSTYVYWWIRQAIRRAIAKKSRITRIPGSISELVPRICEANAVLGRRLGRFPTCAEIAAEVNKNVLTVEVALGRTREPISLDQSINGGSRISLQDITAGPEEITPEVMVKKRFMKRDVEKLLQGLCDREITVLKLHFGLHGDTPKSYEEIGRHLKLSRERVRQISCTALSKLREKTTINDLKVYIE</sequence>
<evidence type="ECO:0000313" key="1">
    <source>
        <dbReference type="EMBL" id="KAI5681481.1"/>
    </source>
</evidence>
<dbReference type="EMBL" id="CM044701">
    <property type="protein sequence ID" value="KAI5681481.1"/>
    <property type="molecule type" value="Genomic_DNA"/>
</dbReference>
<reference evidence="2" key="1">
    <citation type="journal article" date="2023" name="Nat. Plants">
        <title>Single-cell RNA sequencing provides a high-resolution roadmap for understanding the multicellular compartmentation of specialized metabolism.</title>
        <authorList>
            <person name="Sun S."/>
            <person name="Shen X."/>
            <person name="Li Y."/>
            <person name="Li Y."/>
            <person name="Wang S."/>
            <person name="Li R."/>
            <person name="Zhang H."/>
            <person name="Shen G."/>
            <person name="Guo B."/>
            <person name="Wei J."/>
            <person name="Xu J."/>
            <person name="St-Pierre B."/>
            <person name="Chen S."/>
            <person name="Sun C."/>
        </authorList>
    </citation>
    <scope>NUCLEOTIDE SEQUENCE [LARGE SCALE GENOMIC DNA]</scope>
</reference>
<protein>
    <submittedName>
        <fullName evidence="1">Uncharacterized protein</fullName>
    </submittedName>
</protein>
<evidence type="ECO:0000313" key="2">
    <source>
        <dbReference type="Proteomes" id="UP001060085"/>
    </source>
</evidence>
<organism evidence="1 2">
    <name type="scientific">Catharanthus roseus</name>
    <name type="common">Madagascar periwinkle</name>
    <name type="synonym">Vinca rosea</name>
    <dbReference type="NCBI Taxonomy" id="4058"/>
    <lineage>
        <taxon>Eukaryota</taxon>
        <taxon>Viridiplantae</taxon>
        <taxon>Streptophyta</taxon>
        <taxon>Embryophyta</taxon>
        <taxon>Tracheophyta</taxon>
        <taxon>Spermatophyta</taxon>
        <taxon>Magnoliopsida</taxon>
        <taxon>eudicotyledons</taxon>
        <taxon>Gunneridae</taxon>
        <taxon>Pentapetalae</taxon>
        <taxon>asterids</taxon>
        <taxon>lamiids</taxon>
        <taxon>Gentianales</taxon>
        <taxon>Apocynaceae</taxon>
        <taxon>Rauvolfioideae</taxon>
        <taxon>Vinceae</taxon>
        <taxon>Catharanthinae</taxon>
        <taxon>Catharanthus</taxon>
    </lineage>
</organism>
<proteinExistence type="predicted"/>
<keyword evidence="2" id="KW-1185">Reference proteome</keyword>
<name>A0ACC0C978_CATRO</name>
<comment type="caution">
    <text evidence="1">The sequence shown here is derived from an EMBL/GenBank/DDBJ whole genome shotgun (WGS) entry which is preliminary data.</text>
</comment>
<gene>
    <name evidence="1" type="ORF">M9H77_02709</name>
</gene>
<accession>A0ACC0C978</accession>
<dbReference type="Proteomes" id="UP001060085">
    <property type="component" value="Linkage Group LG01"/>
</dbReference>